<dbReference type="OrthoDB" id="276323at2759"/>
<accession>A0A8S3VCE6</accession>
<name>A0A8S3VCE6_MYTED</name>
<evidence type="ECO:0000256" key="1">
    <source>
        <dbReference type="ARBA" id="ARBA00010954"/>
    </source>
</evidence>
<reference evidence="3" key="1">
    <citation type="submission" date="2021-03" db="EMBL/GenBank/DDBJ databases">
        <authorList>
            <person name="Bekaert M."/>
        </authorList>
    </citation>
    <scope>NUCLEOTIDE SEQUENCE</scope>
</reference>
<proteinExistence type="inferred from homology"/>
<feature type="region of interest" description="Disordered" evidence="2">
    <location>
        <begin position="1"/>
        <end position="58"/>
    </location>
</feature>
<comment type="caution">
    <text evidence="3">The sequence shown here is derived from an EMBL/GenBank/DDBJ whole genome shotgun (WGS) entry which is preliminary data.</text>
</comment>
<evidence type="ECO:0000313" key="3">
    <source>
        <dbReference type="EMBL" id="CAG2255122.1"/>
    </source>
</evidence>
<dbReference type="EMBL" id="CAJPWZ010003259">
    <property type="protein sequence ID" value="CAG2255122.1"/>
    <property type="molecule type" value="Genomic_DNA"/>
</dbReference>
<comment type="similarity">
    <text evidence="1">Belongs to the TCP11 family.</text>
</comment>
<protein>
    <submittedName>
        <fullName evidence="3">T-complex protein 11 X-linked protein 1</fullName>
    </submittedName>
</protein>
<dbReference type="AlphaFoldDB" id="A0A8S3VCE6"/>
<sequence>MEGQDDDKLNNSIDGEFTSDQDELNKSTASTSSEPDAEKKRRTQTPSPHRYPPAFVNVPASPPKFMSLDEIMAAAAGVKNMSLAHEIAVDANFKLEKLEPSGNSFEKKVKEVVHKAFWDAFQEKLNEDPPELGHAVVLIQEVKDNLLALLLPQHVRLKTQINEVLDIELIQQKLENNAFDIYYYADYIVGILAKLCSPARDDNIAKLKEIKDIIPLFQEIFAMLDLMKMDMANFTIQQIRPYLQQQSMEYEKTKFEEFLKTQRESGIDGLELTKIWLKKSFDALKDQAAEEGATSPAMLTTPAAIVNEAYVSLLSWDENQLFPETLVMDQGRFTDVGDKIHSLTLLASILLVTYSTVGAPIAGLQKLKEKLKSEIMVILDGTEQKDLPSMMSNVAEQVNKNVNEYMSEHGFHPREETQQTALSGQITSLSTREHPVYKVMYKRIRDFILHIISQRHSAPLKVPPGFSVVETELGKICGQFLRLISHNRATFSSYYTDIANELMQIQMDDLSPRG</sequence>
<dbReference type="Pfam" id="PF05794">
    <property type="entry name" value="Tcp11"/>
    <property type="match status" value="1"/>
</dbReference>
<evidence type="ECO:0000313" key="4">
    <source>
        <dbReference type="Proteomes" id="UP000683360"/>
    </source>
</evidence>
<dbReference type="Proteomes" id="UP000683360">
    <property type="component" value="Unassembled WGS sequence"/>
</dbReference>
<dbReference type="GO" id="GO:0007165">
    <property type="term" value="P:signal transduction"/>
    <property type="evidence" value="ECO:0007669"/>
    <property type="project" value="TreeGrafter"/>
</dbReference>
<evidence type="ECO:0000256" key="2">
    <source>
        <dbReference type="SAM" id="MobiDB-lite"/>
    </source>
</evidence>
<dbReference type="InterPro" id="IPR008862">
    <property type="entry name" value="Tcp11"/>
</dbReference>
<dbReference type="PANTHER" id="PTHR12832:SF11">
    <property type="entry name" value="LD23868P"/>
    <property type="match status" value="1"/>
</dbReference>
<organism evidence="3 4">
    <name type="scientific">Mytilus edulis</name>
    <name type="common">Blue mussel</name>
    <dbReference type="NCBI Taxonomy" id="6550"/>
    <lineage>
        <taxon>Eukaryota</taxon>
        <taxon>Metazoa</taxon>
        <taxon>Spiralia</taxon>
        <taxon>Lophotrochozoa</taxon>
        <taxon>Mollusca</taxon>
        <taxon>Bivalvia</taxon>
        <taxon>Autobranchia</taxon>
        <taxon>Pteriomorphia</taxon>
        <taxon>Mytilida</taxon>
        <taxon>Mytiloidea</taxon>
        <taxon>Mytilidae</taxon>
        <taxon>Mytilinae</taxon>
        <taxon>Mytilus</taxon>
    </lineage>
</organism>
<dbReference type="PANTHER" id="PTHR12832">
    <property type="entry name" value="TESTIS-SPECIFIC PROTEIN PBS13 T-COMPLEX 11"/>
    <property type="match status" value="1"/>
</dbReference>
<gene>
    <name evidence="3" type="ORF">MEDL_66612</name>
</gene>
<keyword evidence="4" id="KW-1185">Reference proteome</keyword>